<dbReference type="PANTHER" id="PTHR31687:SF3">
    <property type="entry name" value="PROTEIN URG3"/>
    <property type="match status" value="1"/>
</dbReference>
<comment type="caution">
    <text evidence="1">The sequence shown here is derived from an EMBL/GenBank/DDBJ whole genome shotgun (WGS) entry which is preliminary data.</text>
</comment>
<proteinExistence type="predicted"/>
<protein>
    <submittedName>
        <fullName evidence="1">URC4/urg3 family protein</fullName>
    </submittedName>
</protein>
<dbReference type="Proteomes" id="UP000667802">
    <property type="component" value="Unassembled WGS sequence"/>
</dbReference>
<dbReference type="EMBL" id="JAALHA020000004">
    <property type="protein sequence ID" value="MDR9895138.1"/>
    <property type="molecule type" value="Genomic_DNA"/>
</dbReference>
<reference evidence="2" key="1">
    <citation type="journal article" date="2021" name="Science">
        <title>Hunting the eagle killer: A cyanobacterial neurotoxin causes vacuolar myelinopathy.</title>
        <authorList>
            <person name="Breinlinger S."/>
            <person name="Phillips T.J."/>
            <person name="Haram B.N."/>
            <person name="Mares J."/>
            <person name="Martinez Yerena J.A."/>
            <person name="Hrouzek P."/>
            <person name="Sobotka R."/>
            <person name="Henderson W.M."/>
            <person name="Schmieder P."/>
            <person name="Williams S.M."/>
            <person name="Lauderdale J.D."/>
            <person name="Wilde H.D."/>
            <person name="Gerrin W."/>
            <person name="Kust A."/>
            <person name="Washington J.W."/>
            <person name="Wagner C."/>
            <person name="Geier B."/>
            <person name="Liebeke M."/>
            <person name="Enke H."/>
            <person name="Niedermeyer T.H.J."/>
            <person name="Wilde S.B."/>
        </authorList>
    </citation>
    <scope>NUCLEOTIDE SEQUENCE [LARGE SCALE GENOMIC DNA]</scope>
    <source>
        <strain evidence="2">Thurmond2011</strain>
    </source>
</reference>
<dbReference type="PANTHER" id="PTHR31687">
    <property type="match status" value="1"/>
</dbReference>
<gene>
    <name evidence="1" type="ORF">G7B40_011250</name>
</gene>
<dbReference type="InterPro" id="IPR012469">
    <property type="entry name" value="DUF1688"/>
</dbReference>
<evidence type="ECO:0000313" key="2">
    <source>
        <dbReference type="Proteomes" id="UP000667802"/>
    </source>
</evidence>
<keyword evidence="2" id="KW-1185">Reference proteome</keyword>
<dbReference type="Pfam" id="PF07958">
    <property type="entry name" value="DUF1688"/>
    <property type="match status" value="1"/>
</dbReference>
<organism evidence="1 2">
    <name type="scientific">Aetokthonos hydrillicola Thurmond2011</name>
    <dbReference type="NCBI Taxonomy" id="2712845"/>
    <lineage>
        <taxon>Bacteria</taxon>
        <taxon>Bacillati</taxon>
        <taxon>Cyanobacteriota</taxon>
        <taxon>Cyanophyceae</taxon>
        <taxon>Nostocales</taxon>
        <taxon>Hapalosiphonaceae</taxon>
        <taxon>Aetokthonos</taxon>
    </lineage>
</organism>
<dbReference type="RefSeq" id="WP_208338666.1">
    <property type="nucleotide sequence ID" value="NZ_CAWQFN010000191.1"/>
</dbReference>
<name>A0AAP5I8G1_9CYAN</name>
<sequence>MDLVSYLRSPAAIRERCGQLFTMAVEGKSRYFTCDLTQLGKVADYVISVMRHEYPNLQIPFHSRWRHFDAGGVPRNSKLDEKLATLTSVERAIAKFDLAIISVLLDAGAGNTWCYYEQETGLSFKRSEGLAVASFQMFCQGAFSSNPQYKERVDAQRLQALTEQELAHGFAANAENPLVGIAGRLKLLQKLGQVLLSSPDMFGEENPRPGNLVKYLLTKSDNNQLSASAVFSAVLEGLSPIWSGRIELAGVNLGDVWYHPDITDNHLVPFHKLSQWLTYSLLEPLEELGIEITGLDTLTGLAEYRNGGLCLDLGLISVKTPDILLKPHKVDSEVIVEWRALTIILLDQIAGVVREQLGMSAEELPLVKILQGGTWTSGRKIANELREGGTPPIQIESDGTVF</sequence>
<dbReference type="AlphaFoldDB" id="A0AAP5I8G1"/>
<accession>A0AAP5I8G1</accession>
<evidence type="ECO:0000313" key="1">
    <source>
        <dbReference type="EMBL" id="MDR9895138.1"/>
    </source>
</evidence>